<sequence length="763" mass="87131">MKLQLDKLTVLFPYEHIYPEQYYYMAEVKKALDASGHGVIEMPCGTGKTACLLSVIVAFMLKFPSRIQKLIYCSRTIPEIEKCVEELRHLFNYYERVGGGAPEFLAIALSSRKNLCINDAVVSKREGIAVDGACQSLTSSIARARKKIDPDYPQCDFFETWDAKRDYPIPNGIYNLSDLRAFGQKKKVCPYFLSRSAVNKAHIVVYSYHYLLDPKIAEIVSKDLNPRSVVVFDEAHNIDNVCIESMSVSLSRRLVTKCEANLESLDRHLKKLKNENSERLKEEYDRLVENLREKQREREEDVTIVNPGVPDDVLQEAIPGTIRTAEHFLRFMTRFSEYIKHRMRTRVVHVESPASFLRDIHSSLLMERKALKFCSERFASLAKTLELADVSNFNPLVKLTQFATLVSTFSHGFSVIIEPDEMSRDENSLPDCLVHLSCLDASVAMRPVVTRFQSVIITSGTLSPLDMYPRILDFQPAVMASLSMTQSRESFVPLMIGKGNDQVEISSKFECREDTAVIRNYGNLLQELSKCVPDGIVVFFPSYIYMESLVSAWAKTRLLDDLTKHKLIFMETTDAVETAHALEQYVRACESGRGAILFSVARGKVSEGIDFAHHLGRAVIMLGIPFVYTEGRILRARLEYLRDQFDIRENDFLTFDAMRHAAQCVGRAIRGKTDYGVLVFADRRFGKTDKRTKLPRWIQEHINPGCHNMSVEEGISKIRRWFPYMGQPMKKEDQLGVSLVSEEMIQQNPQVMEKYKNVVVEVD</sequence>
<name>A0AC35FYP8_9BILA</name>
<evidence type="ECO:0000313" key="1">
    <source>
        <dbReference type="Proteomes" id="UP000887580"/>
    </source>
</evidence>
<reference evidence="2" key="1">
    <citation type="submission" date="2022-11" db="UniProtKB">
        <authorList>
            <consortium name="WormBaseParasite"/>
        </authorList>
    </citation>
    <scope>IDENTIFICATION</scope>
</reference>
<evidence type="ECO:0000313" key="2">
    <source>
        <dbReference type="WBParaSite" id="PS1159_v2.g22273.t1"/>
    </source>
</evidence>
<proteinExistence type="predicted"/>
<accession>A0AC35FYP8</accession>
<dbReference type="Proteomes" id="UP000887580">
    <property type="component" value="Unplaced"/>
</dbReference>
<dbReference type="WBParaSite" id="PS1159_v2.g22273.t1">
    <property type="protein sequence ID" value="PS1159_v2.g22273.t1"/>
    <property type="gene ID" value="PS1159_v2.g22273"/>
</dbReference>
<organism evidence="1 2">
    <name type="scientific">Panagrolaimus sp. PS1159</name>
    <dbReference type="NCBI Taxonomy" id="55785"/>
    <lineage>
        <taxon>Eukaryota</taxon>
        <taxon>Metazoa</taxon>
        <taxon>Ecdysozoa</taxon>
        <taxon>Nematoda</taxon>
        <taxon>Chromadorea</taxon>
        <taxon>Rhabditida</taxon>
        <taxon>Tylenchina</taxon>
        <taxon>Panagrolaimomorpha</taxon>
        <taxon>Panagrolaimoidea</taxon>
        <taxon>Panagrolaimidae</taxon>
        <taxon>Panagrolaimus</taxon>
    </lineage>
</organism>
<protein>
    <submittedName>
        <fullName evidence="2">General transcription and DNA repair factor IIH helicase subunit XPD</fullName>
    </submittedName>
</protein>